<dbReference type="EMBL" id="JAAOMA010000046">
    <property type="protein sequence ID" value="NHR07958.1"/>
    <property type="molecule type" value="Genomic_DNA"/>
</dbReference>
<organism evidence="2 3">
    <name type="scientific">Chromobacterium fluminis</name>
    <dbReference type="NCBI Taxonomy" id="3044269"/>
    <lineage>
        <taxon>Bacteria</taxon>
        <taxon>Pseudomonadati</taxon>
        <taxon>Pseudomonadota</taxon>
        <taxon>Betaproteobacteria</taxon>
        <taxon>Neisseriales</taxon>
        <taxon>Chromobacteriaceae</taxon>
        <taxon>Chromobacterium</taxon>
    </lineage>
</organism>
<name>A0ABX0LA87_9NEIS</name>
<dbReference type="RefSeq" id="WP_166453675.1">
    <property type="nucleotide sequence ID" value="NZ_JAAOMA010000046.1"/>
</dbReference>
<keyword evidence="3" id="KW-1185">Reference proteome</keyword>
<feature type="region of interest" description="Disordered" evidence="1">
    <location>
        <begin position="25"/>
        <end position="67"/>
    </location>
</feature>
<evidence type="ECO:0000313" key="3">
    <source>
        <dbReference type="Proteomes" id="UP001515641"/>
    </source>
</evidence>
<reference evidence="2 3" key="1">
    <citation type="submission" date="2020-03" db="EMBL/GenBank/DDBJ databases">
        <title>Draft genome sequence of environmentally isolated cultures.</title>
        <authorList>
            <person name="Wilson H.S."/>
            <person name="De Leon M.E."/>
        </authorList>
    </citation>
    <scope>NUCLEOTIDE SEQUENCE [LARGE SCALE GENOMIC DNA]</scope>
    <source>
        <strain evidence="2 3">HSC-31F16</strain>
    </source>
</reference>
<protein>
    <submittedName>
        <fullName evidence="2">Uncharacterized protein</fullName>
    </submittedName>
</protein>
<comment type="caution">
    <text evidence="2">The sequence shown here is derived from an EMBL/GenBank/DDBJ whole genome shotgun (WGS) entry which is preliminary data.</text>
</comment>
<feature type="compositionally biased region" description="Basic and acidic residues" evidence="1">
    <location>
        <begin position="25"/>
        <end position="56"/>
    </location>
</feature>
<evidence type="ECO:0000256" key="1">
    <source>
        <dbReference type="SAM" id="MobiDB-lite"/>
    </source>
</evidence>
<gene>
    <name evidence="2" type="ORF">HA052_22475</name>
</gene>
<dbReference type="Proteomes" id="UP001515641">
    <property type="component" value="Unassembled WGS sequence"/>
</dbReference>
<proteinExistence type="predicted"/>
<evidence type="ECO:0000313" key="2">
    <source>
        <dbReference type="EMBL" id="NHR07958.1"/>
    </source>
</evidence>
<sequence length="76" mass="8831">MTAVSIRFIAAQMIEARSSVLYFHAKPEQDPNHTAKARETRRRQEDRAERLQRRADTANGWDATPSCPARRIIRPR</sequence>
<accession>A0ABX0LA87</accession>